<protein>
    <submittedName>
        <fullName evidence="2">DUF3592 domain-containing protein</fullName>
    </submittedName>
</protein>
<proteinExistence type="predicted"/>
<gene>
    <name evidence="2" type="ORF">J7I43_24200</name>
</gene>
<evidence type="ECO:0000256" key="1">
    <source>
        <dbReference type="SAM" id="Phobius"/>
    </source>
</evidence>
<keyword evidence="3" id="KW-1185">Reference proteome</keyword>
<keyword evidence="1" id="KW-0472">Membrane</keyword>
<name>A0ABS3YKY0_9BACT</name>
<keyword evidence="1" id="KW-0812">Transmembrane</keyword>
<comment type="caution">
    <text evidence="2">The sequence shown here is derived from an EMBL/GenBank/DDBJ whole genome shotgun (WGS) entry which is preliminary data.</text>
</comment>
<dbReference type="EMBL" id="JAGHKP010000006">
    <property type="protein sequence ID" value="MBO9155352.1"/>
    <property type="molecule type" value="Genomic_DNA"/>
</dbReference>
<sequence>MDFLDQLREWFGRNEVMGAFLLLNGLWLLITGYRQFSGRRRVMKKGIRVKASVVGFEDVREEENNTAPVVRFRTEMGDLIEKRLPFSNTKGLSIYKQGDELEVVYDPDRPRVFYTDDNYLSGVMPVMILVIGLIVVIWGVWIYFRG</sequence>
<feature type="transmembrane region" description="Helical" evidence="1">
    <location>
        <begin position="119"/>
        <end position="144"/>
    </location>
</feature>
<organism evidence="2 3">
    <name type="scientific">Chitinophaga chungangae</name>
    <dbReference type="NCBI Taxonomy" id="2821488"/>
    <lineage>
        <taxon>Bacteria</taxon>
        <taxon>Pseudomonadati</taxon>
        <taxon>Bacteroidota</taxon>
        <taxon>Chitinophagia</taxon>
        <taxon>Chitinophagales</taxon>
        <taxon>Chitinophagaceae</taxon>
        <taxon>Chitinophaga</taxon>
    </lineage>
</organism>
<dbReference type="Proteomes" id="UP000679126">
    <property type="component" value="Unassembled WGS sequence"/>
</dbReference>
<reference evidence="3" key="1">
    <citation type="submission" date="2021-03" db="EMBL/GenBank/DDBJ databases">
        <title>Assistant Professor.</title>
        <authorList>
            <person name="Huq M.A."/>
        </authorList>
    </citation>
    <scope>NUCLEOTIDE SEQUENCE [LARGE SCALE GENOMIC DNA]</scope>
    <source>
        <strain evidence="3">MAH-28</strain>
    </source>
</reference>
<feature type="transmembrane region" description="Helical" evidence="1">
    <location>
        <begin position="16"/>
        <end position="36"/>
    </location>
</feature>
<keyword evidence="1" id="KW-1133">Transmembrane helix</keyword>
<dbReference type="RefSeq" id="WP_209148580.1">
    <property type="nucleotide sequence ID" value="NZ_JAGHKP010000006.1"/>
</dbReference>
<evidence type="ECO:0000313" key="3">
    <source>
        <dbReference type="Proteomes" id="UP000679126"/>
    </source>
</evidence>
<accession>A0ABS3YKY0</accession>
<evidence type="ECO:0000313" key="2">
    <source>
        <dbReference type="EMBL" id="MBO9155352.1"/>
    </source>
</evidence>